<protein>
    <submittedName>
        <fullName evidence="2">Uncharacterized protein</fullName>
    </submittedName>
</protein>
<evidence type="ECO:0000313" key="4">
    <source>
        <dbReference type="Proteomes" id="UP000748067"/>
    </source>
</evidence>
<dbReference type="EMBL" id="LT629704">
    <property type="protein sequence ID" value="SDN03033.1"/>
    <property type="molecule type" value="Genomic_DNA"/>
</dbReference>
<accession>A0A1G9Y3I2</accession>
<organism evidence="2 3">
    <name type="scientific">Pseudomonas antarctica</name>
    <dbReference type="NCBI Taxonomy" id="219572"/>
    <lineage>
        <taxon>Bacteria</taxon>
        <taxon>Pseudomonadati</taxon>
        <taxon>Pseudomonadota</taxon>
        <taxon>Gammaproteobacteria</taxon>
        <taxon>Pseudomonadales</taxon>
        <taxon>Pseudomonadaceae</taxon>
        <taxon>Pseudomonas</taxon>
    </lineage>
</organism>
<reference evidence="2 3" key="2">
    <citation type="submission" date="2016-10" db="EMBL/GenBank/DDBJ databases">
        <authorList>
            <person name="de Groot N.N."/>
        </authorList>
    </citation>
    <scope>NUCLEOTIDE SEQUENCE [LARGE SCALE GENOMIC DNA]</scope>
    <source>
        <strain evidence="2 3">BS2772</strain>
    </source>
</reference>
<name>A0A1G9Y3I2_9PSED</name>
<dbReference type="AlphaFoldDB" id="A0A1G9Y3I2"/>
<proteinExistence type="predicted"/>
<dbReference type="Proteomes" id="UP000182470">
    <property type="component" value="Chromosome I"/>
</dbReference>
<dbReference type="RefSeq" id="WP_269457881.1">
    <property type="nucleotide sequence ID" value="NZ_JBJGXR010000064.1"/>
</dbReference>
<evidence type="ECO:0000313" key="1">
    <source>
        <dbReference type="EMBL" id="KAF2410315.1"/>
    </source>
</evidence>
<reference evidence="1 4" key="1">
    <citation type="submission" date="2015-01" db="EMBL/GenBank/DDBJ databases">
        <title>Genome Sequence of Pseudomonas antarctica CMS 35.</title>
        <authorList>
            <person name="Voget S."/>
            <person name="Chow J."/>
            <person name="Daniel R."/>
            <person name="Streit W."/>
        </authorList>
    </citation>
    <scope>NUCLEOTIDE SEQUENCE [LARGE SCALE GENOMIC DNA]</scope>
    <source>
        <strain evidence="1 4">CMS 35</strain>
    </source>
</reference>
<dbReference type="Proteomes" id="UP000748067">
    <property type="component" value="Unassembled WGS sequence"/>
</dbReference>
<sequence length="40" mass="3905">MSFDPGVAGGMGVFAAVVDSGSFARRQGAGVSGFCRGPQA</sequence>
<gene>
    <name evidence="1" type="ORF">PSAN_27420</name>
    <name evidence="2" type="ORF">SAMN04490179_2145</name>
</gene>
<dbReference type="EMBL" id="JXDI01000001">
    <property type="protein sequence ID" value="KAF2410315.1"/>
    <property type="molecule type" value="Genomic_DNA"/>
</dbReference>
<keyword evidence="4" id="KW-1185">Reference proteome</keyword>
<evidence type="ECO:0000313" key="3">
    <source>
        <dbReference type="Proteomes" id="UP000182470"/>
    </source>
</evidence>
<evidence type="ECO:0000313" key="2">
    <source>
        <dbReference type="EMBL" id="SDN03033.1"/>
    </source>
</evidence>